<feature type="transmembrane region" description="Helical" evidence="1">
    <location>
        <begin position="61"/>
        <end position="81"/>
    </location>
</feature>
<dbReference type="Proteomes" id="UP000621390">
    <property type="component" value="Unassembled WGS sequence"/>
</dbReference>
<feature type="transmembrane region" description="Helical" evidence="1">
    <location>
        <begin position="93"/>
        <end position="111"/>
    </location>
</feature>
<evidence type="ECO:0000256" key="1">
    <source>
        <dbReference type="SAM" id="Phobius"/>
    </source>
</evidence>
<evidence type="ECO:0000313" key="3">
    <source>
        <dbReference type="EMBL" id="MBJ7316536.1"/>
    </source>
</evidence>
<accession>A0A8I1G933</accession>
<evidence type="ECO:0000313" key="4">
    <source>
        <dbReference type="Proteomes" id="UP000621390"/>
    </source>
</evidence>
<dbReference type="Proteomes" id="UP000655994">
    <property type="component" value="Unassembled WGS sequence"/>
</dbReference>
<keyword evidence="1" id="KW-0472">Membrane</keyword>
<keyword evidence="1" id="KW-1133">Transmembrane helix</keyword>
<reference evidence="3 5" key="1">
    <citation type="submission" date="2020-09" db="EMBL/GenBank/DDBJ databases">
        <title>Draft Genomes of Bacterial Isolates from North Pond Shallow Sediments.</title>
        <authorList>
            <person name="Kiel Reese B."/>
            <person name="Mullis M."/>
            <person name="Weisend R.E."/>
        </authorList>
    </citation>
    <scope>NUCLEOTIDE SEQUENCE</scope>
    <source>
        <strain evidence="3">KJE-2</strain>
        <strain evidence="2 5">KJE-3</strain>
    </source>
</reference>
<name>A0A8I1G933_9GAMM</name>
<gene>
    <name evidence="2" type="ORF">JHC10_05010</name>
    <name evidence="3" type="ORF">JHC11_11135</name>
</gene>
<comment type="caution">
    <text evidence="3">The sequence shown here is derived from an EMBL/GenBank/DDBJ whole genome shotgun (WGS) entry which is preliminary data.</text>
</comment>
<dbReference type="EMBL" id="JAEMOS010000012">
    <property type="protein sequence ID" value="MBJ7266302.1"/>
    <property type="molecule type" value="Genomic_DNA"/>
</dbReference>
<sequence length="149" mass="16789">MQKAVSLAKYVKKRNGVAIGASGSMKNMFQRALGAGSFTQFWHYWNPIWGYYLSRNIMKPASSFLPVWLAVLITFAVSGGLHDIAVSVVKWQFIFFFTPWFVFMGLMVVVTKYLDLTYGGLPWGVRAVINCAFIGVCLAATYLLESFYI</sequence>
<keyword evidence="1" id="KW-0812">Transmembrane</keyword>
<keyword evidence="3" id="KW-0012">Acyltransferase</keyword>
<keyword evidence="5" id="KW-1185">Reference proteome</keyword>
<organism evidence="3 4">
    <name type="scientific">Idiomarina abyssalis</name>
    <dbReference type="NCBI Taxonomy" id="86102"/>
    <lineage>
        <taxon>Bacteria</taxon>
        <taxon>Pseudomonadati</taxon>
        <taxon>Pseudomonadota</taxon>
        <taxon>Gammaproteobacteria</taxon>
        <taxon>Alteromonadales</taxon>
        <taxon>Idiomarinaceae</taxon>
        <taxon>Idiomarina</taxon>
    </lineage>
</organism>
<keyword evidence="3" id="KW-0808">Transferase</keyword>
<evidence type="ECO:0000313" key="2">
    <source>
        <dbReference type="EMBL" id="MBJ7266302.1"/>
    </source>
</evidence>
<dbReference type="AlphaFoldDB" id="A0A8I1G933"/>
<dbReference type="GO" id="GO:0016746">
    <property type="term" value="F:acyltransferase activity"/>
    <property type="evidence" value="ECO:0007669"/>
    <property type="project" value="UniProtKB-KW"/>
</dbReference>
<dbReference type="RefSeq" id="WP_199494037.1">
    <property type="nucleotide sequence ID" value="NZ_JAEMOO010000005.1"/>
</dbReference>
<dbReference type="EMBL" id="JAEMOP010000009">
    <property type="protein sequence ID" value="MBJ7316536.1"/>
    <property type="molecule type" value="Genomic_DNA"/>
</dbReference>
<proteinExistence type="predicted"/>
<feature type="transmembrane region" description="Helical" evidence="1">
    <location>
        <begin position="123"/>
        <end position="144"/>
    </location>
</feature>
<evidence type="ECO:0000313" key="5">
    <source>
        <dbReference type="Proteomes" id="UP000655994"/>
    </source>
</evidence>
<protein>
    <submittedName>
        <fullName evidence="3">Acyltransferase</fullName>
    </submittedName>
</protein>